<keyword evidence="3" id="KW-1185">Reference proteome</keyword>
<dbReference type="EMBL" id="JACGCM010000347">
    <property type="protein sequence ID" value="KAF6173403.1"/>
    <property type="molecule type" value="Genomic_DNA"/>
</dbReference>
<reference evidence="2 3" key="1">
    <citation type="journal article" date="2020" name="IScience">
        <title>Genome Sequencing of the Endangered Kingdonia uniflora (Circaeasteraceae, Ranunculales) Reveals Potential Mechanisms of Evolutionary Specialization.</title>
        <authorList>
            <person name="Sun Y."/>
            <person name="Deng T."/>
            <person name="Zhang A."/>
            <person name="Moore M.J."/>
            <person name="Landis J.B."/>
            <person name="Lin N."/>
            <person name="Zhang H."/>
            <person name="Zhang X."/>
            <person name="Huang J."/>
            <person name="Zhang X."/>
            <person name="Sun H."/>
            <person name="Wang H."/>
        </authorList>
    </citation>
    <scope>NUCLEOTIDE SEQUENCE [LARGE SCALE GENOMIC DNA]</scope>
    <source>
        <strain evidence="2">TB1705</strain>
        <tissue evidence="2">Leaf</tissue>
    </source>
</reference>
<dbReference type="OrthoDB" id="1987514at2759"/>
<feature type="compositionally biased region" description="Basic and acidic residues" evidence="1">
    <location>
        <begin position="25"/>
        <end position="35"/>
    </location>
</feature>
<sequence>MWQKAMDRERKFQTVAENSNNLAADKGDPKELEKKSHEFEKILKVPKEERDRIQRMQVIDRAAAAIAAAQALIKESPALPKKKLSSSENGAIGDQLGGNCMKLCSLSF</sequence>
<gene>
    <name evidence="2" type="ORF">GIB67_027098</name>
</gene>
<evidence type="ECO:0000313" key="2">
    <source>
        <dbReference type="EMBL" id="KAF6173403.1"/>
    </source>
</evidence>
<feature type="compositionally biased region" description="Basic and acidic residues" evidence="1">
    <location>
        <begin position="1"/>
        <end position="12"/>
    </location>
</feature>
<name>A0A7J7P258_9MAGN</name>
<feature type="region of interest" description="Disordered" evidence="1">
    <location>
        <begin position="1"/>
        <end position="35"/>
    </location>
</feature>
<dbReference type="Proteomes" id="UP000541444">
    <property type="component" value="Unassembled WGS sequence"/>
</dbReference>
<dbReference type="AlphaFoldDB" id="A0A7J7P258"/>
<accession>A0A7J7P258</accession>
<proteinExistence type="predicted"/>
<evidence type="ECO:0000313" key="3">
    <source>
        <dbReference type="Proteomes" id="UP000541444"/>
    </source>
</evidence>
<comment type="caution">
    <text evidence="2">The sequence shown here is derived from an EMBL/GenBank/DDBJ whole genome shotgun (WGS) entry which is preliminary data.</text>
</comment>
<protein>
    <submittedName>
        <fullName evidence="2">Uncharacterized protein</fullName>
    </submittedName>
</protein>
<organism evidence="2 3">
    <name type="scientific">Kingdonia uniflora</name>
    <dbReference type="NCBI Taxonomy" id="39325"/>
    <lineage>
        <taxon>Eukaryota</taxon>
        <taxon>Viridiplantae</taxon>
        <taxon>Streptophyta</taxon>
        <taxon>Embryophyta</taxon>
        <taxon>Tracheophyta</taxon>
        <taxon>Spermatophyta</taxon>
        <taxon>Magnoliopsida</taxon>
        <taxon>Ranunculales</taxon>
        <taxon>Circaeasteraceae</taxon>
        <taxon>Kingdonia</taxon>
    </lineage>
</organism>
<evidence type="ECO:0000256" key="1">
    <source>
        <dbReference type="SAM" id="MobiDB-lite"/>
    </source>
</evidence>